<dbReference type="Pfam" id="PF21882">
    <property type="entry name" value="Gp53-like_C"/>
    <property type="match status" value="1"/>
</dbReference>
<proteinExistence type="predicted"/>
<dbReference type="Gene3D" id="2.60.40.3940">
    <property type="match status" value="1"/>
</dbReference>
<accession>A0AAJ4WAQ2</accession>
<evidence type="ECO:0000259" key="1">
    <source>
        <dbReference type="Pfam" id="PF21882"/>
    </source>
</evidence>
<dbReference type="GO" id="GO:0004553">
    <property type="term" value="F:hydrolase activity, hydrolyzing O-glycosyl compounds"/>
    <property type="evidence" value="ECO:0007669"/>
    <property type="project" value="InterPro"/>
</dbReference>
<reference evidence="2 3" key="1">
    <citation type="submission" date="2016-10" db="EMBL/GenBank/DDBJ databases">
        <authorList>
            <person name="Varghese N."/>
            <person name="Submissions S."/>
        </authorList>
    </citation>
    <scope>NUCLEOTIDE SEQUENCE [LARGE SCALE GENOMIC DNA]</scope>
    <source>
        <strain evidence="2 3">DSM 5563</strain>
    </source>
</reference>
<dbReference type="GO" id="GO:0005975">
    <property type="term" value="P:carbohydrate metabolic process"/>
    <property type="evidence" value="ECO:0007669"/>
    <property type="project" value="InterPro"/>
</dbReference>
<sequence>MASQVDFYILNIVAKIMTIYQRPDEKILAESSKQGEVKDFPDISRGWGVAFDKTGGIPPMEWFNALGKRTDEAVRYLLQRGIAEWSKTEDYPTGALVSHNKRVWLAEQSSKGVEPKTNTLWKETALTLEQIRKLIPVNSVNGKTGNVVLNAGDVGALDKLGGVLDGDLHVQKSALAMVRLVTNHQNKFKADLFCNHTFGIATDNGAGGTTTRFRFTPDASKISGVWNFENCNVTKNGINIPTVNQVANQLVVDSTSKQVRYAKIATGRINRIDIGNVSFLVSGANNFGSPNNNLEYVSFSCRTESNKATIIHQIITPSLHPDHQNRYGWVFNAVDNTVELWLKSTSYGGFLGLTRLSGYHPSYISVCDKLIWQDIEPEKIVYVEPSKTISSNDPVIMKGDYGIGSLNPFISKTNNKFTDDLSEQWGGFKVAARNALPPSFGGPNAGFMGITMPYSANGTNPKGSWVSRLLVTPDINGYAANIPTAYLQQNVQGNWSKLFEIITTANIGNCFNALIGVNGYQKLPSGLIIQWGSIDAPVDKAMNFLFPVSFINQCFHLSGSGSINKIGGGINQAGMNFSNLTRTGATLFNDGHNETVRWIAIGY</sequence>
<feature type="domain" description="Putative tail fiber protein gp53-like C-terminal" evidence="1">
    <location>
        <begin position="522"/>
        <end position="603"/>
    </location>
</feature>
<dbReference type="GO" id="GO:0005576">
    <property type="term" value="C:extracellular region"/>
    <property type="evidence" value="ECO:0007669"/>
    <property type="project" value="InterPro"/>
</dbReference>
<organism evidence="2 3">
    <name type="scientific">Pragia fontium DSM 5563 = ATCC 49100</name>
    <dbReference type="NCBI Taxonomy" id="1122977"/>
    <lineage>
        <taxon>Bacteria</taxon>
        <taxon>Pseudomonadati</taxon>
        <taxon>Pseudomonadota</taxon>
        <taxon>Gammaproteobacteria</taxon>
        <taxon>Enterobacterales</taxon>
        <taxon>Budviciaceae</taxon>
        <taxon>Pragia</taxon>
    </lineage>
</organism>
<dbReference type="AlphaFoldDB" id="A0AAJ4WAQ2"/>
<name>A0AAJ4WAQ2_9GAMM</name>
<comment type="caution">
    <text evidence="2">The sequence shown here is derived from an EMBL/GenBank/DDBJ whole genome shotgun (WGS) entry which is preliminary data.</text>
</comment>
<dbReference type="EMBL" id="FOLW01000005">
    <property type="protein sequence ID" value="SFC86518.1"/>
    <property type="molecule type" value="Genomic_DNA"/>
</dbReference>
<gene>
    <name evidence="2" type="ORF">SAMN02745723_10529</name>
</gene>
<dbReference type="InterPro" id="IPR054075">
    <property type="entry name" value="Gp53-like_C"/>
</dbReference>
<dbReference type="InterPro" id="IPR036573">
    <property type="entry name" value="CBM_sf_5/12"/>
</dbReference>
<evidence type="ECO:0000313" key="3">
    <source>
        <dbReference type="Proteomes" id="UP000226420"/>
    </source>
</evidence>
<dbReference type="SUPFAM" id="SSF51055">
    <property type="entry name" value="Carbohydrate binding domain"/>
    <property type="match status" value="1"/>
</dbReference>
<protein>
    <submittedName>
        <fullName evidence="2">Carbohydrate binding domain-containing protein</fullName>
    </submittedName>
</protein>
<dbReference type="GO" id="GO:0030246">
    <property type="term" value="F:carbohydrate binding"/>
    <property type="evidence" value="ECO:0007669"/>
    <property type="project" value="InterPro"/>
</dbReference>
<evidence type="ECO:0000313" key="2">
    <source>
        <dbReference type="EMBL" id="SFC86518.1"/>
    </source>
</evidence>
<dbReference type="RefSeq" id="WP_074822510.1">
    <property type="nucleotide sequence ID" value="NZ_FOLW01000005.1"/>
</dbReference>
<dbReference type="Proteomes" id="UP000226420">
    <property type="component" value="Unassembled WGS sequence"/>
</dbReference>